<dbReference type="Pfam" id="PF00929">
    <property type="entry name" value="RNase_T"/>
    <property type="match status" value="1"/>
</dbReference>
<dbReference type="SMART" id="SM00479">
    <property type="entry name" value="EXOIII"/>
    <property type="match status" value="1"/>
</dbReference>
<dbReference type="InterPro" id="IPR012337">
    <property type="entry name" value="RNaseH-like_sf"/>
</dbReference>
<keyword evidence="3" id="KW-0269">Exonuclease</keyword>
<evidence type="ECO:0000256" key="2">
    <source>
        <dbReference type="ARBA" id="ARBA00022801"/>
    </source>
</evidence>
<sequence length="795" mass="91145">MKTAGLTTKQLQRIEKKKKKALAYLAIAELNDQDRYEKQMKLLEKNEPISDDSDDAVYSNLNMMSGDGPSRKKLKKEGLDVTEDKYLELSVAEQPNNFTNNDNNEDGALPFTMNSCYNYPCIEDPYFSYYSSPLEDHLYQEPFLGPFEVLPSSQEESQVYNNYYQYQSYEVRRHHNSETFYYKTDEELYSTNPESAIDGKLLGPWDGYNYYNKNQDKAKTNGKPELTGESYEQLKRQLRERKKFFKCIPRIILKESGERASLETCISDRIPLFLSDIQDLVVFSQTEHTYYKPRWCTFEKANRLSKCVILVVDGFSCLDLNVNETSLSLLKNESFTKVEILMPAAYDGNLIEELSTVPLCPSQQRKLFEEYKTVDNVLRSNLHIRYKILRALFPVTVPAQRSEELPKSDKFSRTDLLLSAWQMLEENYPVPMKEPLKEKYKNYVQTKSKYTEVTPCSPMFALDCEMCRTATGQLELTRISVVNENLEIVYDTLVKPFNKITDYLTRFSGITKQMLDPINVRLADVQKKIREILPPDAILIGQSLNCDLHAMQMMHPYIIDTSVIFNITGIRSRKTKLMTLSREFLSERIQESSCGHCSTEDSLACMKLVKLKLAHSIEFGDAVLVGRPNTELQLQELQSQKDENKNGVTNGAKVRHEDDGQITTSLLFQIANSDKKGVVVGTQKVVNGYSNFQANKSHKKTKANVRALVAETDKDILARACVSGAENDFILTHVQLKEDEQTEEKKEKTIKKLNKWTKKMLHITPMNGMCLILIGNGSRGACFIHINRPAMVPVQ</sequence>
<dbReference type="PANTHER" id="PTHR12801">
    <property type="entry name" value="RNA EXONUCLEASE REXO1 / RECO3 FAMILY MEMBER-RELATED"/>
    <property type="match status" value="1"/>
</dbReference>
<dbReference type="SUPFAM" id="SSF53098">
    <property type="entry name" value="Ribonuclease H-like"/>
    <property type="match status" value="1"/>
</dbReference>
<dbReference type="CDD" id="cd06145">
    <property type="entry name" value="REX1_like"/>
    <property type="match status" value="1"/>
</dbReference>
<keyword evidence="1" id="KW-0540">Nuclease</keyword>
<dbReference type="Gene3D" id="3.30.420.10">
    <property type="entry name" value="Ribonuclease H-like superfamily/Ribonuclease H"/>
    <property type="match status" value="1"/>
</dbReference>
<dbReference type="PANTHER" id="PTHR12801:SF82">
    <property type="entry name" value="RNA EXONUCLEASE 5"/>
    <property type="match status" value="1"/>
</dbReference>
<keyword evidence="2" id="KW-0378">Hydrolase</keyword>
<evidence type="ECO:0000256" key="3">
    <source>
        <dbReference type="ARBA" id="ARBA00022839"/>
    </source>
</evidence>
<proteinExistence type="predicted"/>
<evidence type="ECO:0000259" key="4">
    <source>
        <dbReference type="SMART" id="SM00479"/>
    </source>
</evidence>
<dbReference type="Proteomes" id="UP001359485">
    <property type="component" value="Unassembled WGS sequence"/>
</dbReference>
<dbReference type="InterPro" id="IPR034922">
    <property type="entry name" value="REX1-like_exo"/>
</dbReference>
<reference evidence="5 6" key="1">
    <citation type="submission" date="2023-09" db="EMBL/GenBank/DDBJ databases">
        <title>Genomes of two closely related lineages of the louse Polyplax serrata with different host specificities.</title>
        <authorList>
            <person name="Martinu J."/>
            <person name="Tarabai H."/>
            <person name="Stefka J."/>
            <person name="Hypsa V."/>
        </authorList>
    </citation>
    <scope>NUCLEOTIDE SEQUENCE [LARGE SCALE GENOMIC DNA]</scope>
    <source>
        <strain evidence="5">98ZLc_SE</strain>
    </source>
</reference>
<evidence type="ECO:0000313" key="6">
    <source>
        <dbReference type="Proteomes" id="UP001359485"/>
    </source>
</evidence>
<keyword evidence="6" id="KW-1185">Reference proteome</keyword>
<name>A0ABR1B421_POLSC</name>
<protein>
    <recommendedName>
        <fullName evidence="4">Exonuclease domain-containing protein</fullName>
    </recommendedName>
</protein>
<dbReference type="InterPro" id="IPR013520">
    <property type="entry name" value="Ribonucl_H"/>
</dbReference>
<accession>A0ABR1B421</accession>
<evidence type="ECO:0000256" key="1">
    <source>
        <dbReference type="ARBA" id="ARBA00022722"/>
    </source>
</evidence>
<feature type="domain" description="Exonuclease" evidence="4">
    <location>
        <begin position="458"/>
        <end position="618"/>
    </location>
</feature>
<dbReference type="InterPro" id="IPR047021">
    <property type="entry name" value="REXO1/3/4-like"/>
</dbReference>
<dbReference type="EMBL" id="JAWJWF010000004">
    <property type="protein sequence ID" value="KAK6634245.1"/>
    <property type="molecule type" value="Genomic_DNA"/>
</dbReference>
<organism evidence="5 6">
    <name type="scientific">Polyplax serrata</name>
    <name type="common">Common mouse louse</name>
    <dbReference type="NCBI Taxonomy" id="468196"/>
    <lineage>
        <taxon>Eukaryota</taxon>
        <taxon>Metazoa</taxon>
        <taxon>Ecdysozoa</taxon>
        <taxon>Arthropoda</taxon>
        <taxon>Hexapoda</taxon>
        <taxon>Insecta</taxon>
        <taxon>Pterygota</taxon>
        <taxon>Neoptera</taxon>
        <taxon>Paraneoptera</taxon>
        <taxon>Psocodea</taxon>
        <taxon>Troctomorpha</taxon>
        <taxon>Phthiraptera</taxon>
        <taxon>Anoplura</taxon>
        <taxon>Polyplacidae</taxon>
        <taxon>Polyplax</taxon>
    </lineage>
</organism>
<dbReference type="InterPro" id="IPR036397">
    <property type="entry name" value="RNaseH_sf"/>
</dbReference>
<evidence type="ECO:0000313" key="5">
    <source>
        <dbReference type="EMBL" id="KAK6634245.1"/>
    </source>
</evidence>
<comment type="caution">
    <text evidence="5">The sequence shown here is derived from an EMBL/GenBank/DDBJ whole genome shotgun (WGS) entry which is preliminary data.</text>
</comment>
<gene>
    <name evidence="5" type="ORF">RUM44_004853</name>
</gene>